<dbReference type="InterPro" id="IPR029132">
    <property type="entry name" value="CBAH/NAAA_C"/>
</dbReference>
<evidence type="ECO:0000259" key="3">
    <source>
        <dbReference type="Pfam" id="PF02275"/>
    </source>
</evidence>
<evidence type="ECO:0000313" key="5">
    <source>
        <dbReference type="Proteomes" id="UP000189857"/>
    </source>
</evidence>
<keyword evidence="4" id="KW-0808">Transferase</keyword>
<dbReference type="Pfam" id="PF02275">
    <property type="entry name" value="CBAH"/>
    <property type="match status" value="1"/>
</dbReference>
<comment type="similarity">
    <text evidence="1">Belongs to the peptidase C59 family.</text>
</comment>
<dbReference type="PANTHER" id="PTHR35527">
    <property type="entry name" value="CHOLOYLGLYCINE HYDROLASE"/>
    <property type="match status" value="1"/>
</dbReference>
<dbReference type="EMBL" id="FUXA01000021">
    <property type="protein sequence ID" value="SKA03828.1"/>
    <property type="molecule type" value="Genomic_DNA"/>
</dbReference>
<dbReference type="InterPro" id="IPR052193">
    <property type="entry name" value="Peptidase_C59"/>
</dbReference>
<protein>
    <submittedName>
        <fullName evidence="4">Acyl-coenzyme A:6-aminopenicillanic acid acyl-transferase</fullName>
    </submittedName>
</protein>
<organism evidence="4 5">
    <name type="scientific">Eubacterium ruminantium</name>
    <dbReference type="NCBI Taxonomy" id="42322"/>
    <lineage>
        <taxon>Bacteria</taxon>
        <taxon>Bacillati</taxon>
        <taxon>Bacillota</taxon>
        <taxon>Clostridia</taxon>
        <taxon>Eubacteriales</taxon>
        <taxon>Eubacteriaceae</taxon>
        <taxon>Eubacterium</taxon>
    </lineage>
</organism>
<dbReference type="RefSeq" id="WP_078788195.1">
    <property type="nucleotide sequence ID" value="NZ_FMTO01000021.1"/>
</dbReference>
<evidence type="ECO:0000313" key="4">
    <source>
        <dbReference type="EMBL" id="SKA03828.1"/>
    </source>
</evidence>
<dbReference type="Proteomes" id="UP000189857">
    <property type="component" value="Unassembled WGS sequence"/>
</dbReference>
<dbReference type="OrthoDB" id="8617387at2"/>
<name>A0A1T4QKP8_9FIRM</name>
<evidence type="ECO:0000256" key="2">
    <source>
        <dbReference type="ARBA" id="ARBA00022801"/>
    </source>
</evidence>
<keyword evidence="5" id="KW-1185">Reference proteome</keyword>
<sequence>MKNAIKTLRTFKKVSESPLYTMDYTADYQLYRLLEMGARTDSEFANNVCRILLNGLPVKVKPEGACSTFVASTQDNQKLFARNFDYKSGMAMLIRTTPKQGYRSIALSNLGHIGFDYNHLPEKSFLSRFRTLASVYSPLDGMNEKGLAVAVNTAVEQIVHQSTGKTPVMTTLAIRLLLDRASDVEEALDILRNIDMNSSGKIGYHFHVADRSGDSAIIEYINNEMVVIRKKPESRSFCLTNFTISTKEKNGTGKERYEIIDRRLYEKSSILSEKDAMTLLSEAQMDGHKYYEPGHMYYDSITQWSVIYNLSKCTAAVTIKSDFEKIYNFDLKEN</sequence>
<accession>A0A1T4QKP8</accession>
<keyword evidence="2" id="KW-0378">Hydrolase</keyword>
<dbReference type="GO" id="GO:0016787">
    <property type="term" value="F:hydrolase activity"/>
    <property type="evidence" value="ECO:0007669"/>
    <property type="project" value="UniProtKB-KW"/>
</dbReference>
<dbReference type="Gene3D" id="3.60.60.10">
    <property type="entry name" value="Penicillin V Acylase, Chain A"/>
    <property type="match status" value="1"/>
</dbReference>
<dbReference type="InterPro" id="IPR029055">
    <property type="entry name" value="Ntn_hydrolases_N"/>
</dbReference>
<feature type="domain" description="Choloylglycine hydrolase/NAAA C-terminal" evidence="3">
    <location>
        <begin position="66"/>
        <end position="231"/>
    </location>
</feature>
<dbReference type="PANTHER" id="PTHR35527:SF2">
    <property type="entry name" value="HYDROLASE"/>
    <property type="match status" value="1"/>
</dbReference>
<dbReference type="AlphaFoldDB" id="A0A1T4QKP8"/>
<evidence type="ECO:0000256" key="1">
    <source>
        <dbReference type="ARBA" id="ARBA00006625"/>
    </source>
</evidence>
<proteinExistence type="inferred from homology"/>
<dbReference type="GO" id="GO:0016740">
    <property type="term" value="F:transferase activity"/>
    <property type="evidence" value="ECO:0007669"/>
    <property type="project" value="UniProtKB-KW"/>
</dbReference>
<reference evidence="4 5" key="1">
    <citation type="submission" date="2017-02" db="EMBL/GenBank/DDBJ databases">
        <authorList>
            <person name="Peterson S.W."/>
        </authorList>
    </citation>
    <scope>NUCLEOTIDE SEQUENCE [LARGE SCALE GENOMIC DNA]</scope>
    <source>
        <strain evidence="4 5">ATCC 17233</strain>
    </source>
</reference>
<gene>
    <name evidence="4" type="ORF">SAMN02745110_02411</name>
</gene>
<dbReference type="SUPFAM" id="SSF56235">
    <property type="entry name" value="N-terminal nucleophile aminohydrolases (Ntn hydrolases)"/>
    <property type="match status" value="1"/>
</dbReference>